<dbReference type="Pfam" id="PF13564">
    <property type="entry name" value="DoxX_2"/>
    <property type="match status" value="1"/>
</dbReference>
<evidence type="ECO:0000256" key="3">
    <source>
        <dbReference type="ARBA" id="ARBA00022989"/>
    </source>
</evidence>
<name>A0A1H2QI51_9PSEU</name>
<dbReference type="Proteomes" id="UP000199529">
    <property type="component" value="Unassembled WGS sequence"/>
</dbReference>
<gene>
    <name evidence="6" type="ORF">SAMN05216215_1001110</name>
</gene>
<dbReference type="InterPro" id="IPR032808">
    <property type="entry name" value="DoxX"/>
</dbReference>
<protein>
    <submittedName>
        <fullName evidence="6">DoxX-like family protein</fullName>
    </submittedName>
</protein>
<keyword evidence="7" id="KW-1185">Reference proteome</keyword>
<keyword evidence="3 5" id="KW-1133">Transmembrane helix</keyword>
<feature type="transmembrane region" description="Helical" evidence="5">
    <location>
        <begin position="95"/>
        <end position="115"/>
    </location>
</feature>
<sequence length="116" mass="12779">MIEPWWPLAVLAVVQFGDALLCIKPVDFVRQCLIDVGFPERFWWLLPTLKVAATAGLVIGIWFRPLAILTCAALVLYFLIAFSSHVRAKDLGRNLFLNCTGMLVACGAALVFSIVA</sequence>
<feature type="transmembrane region" description="Helical" evidence="5">
    <location>
        <begin position="66"/>
        <end position="83"/>
    </location>
</feature>
<reference evidence="7" key="1">
    <citation type="submission" date="2016-10" db="EMBL/GenBank/DDBJ databases">
        <authorList>
            <person name="Varghese N."/>
            <person name="Submissions S."/>
        </authorList>
    </citation>
    <scope>NUCLEOTIDE SEQUENCE [LARGE SCALE GENOMIC DNA]</scope>
    <source>
        <strain evidence="7">CGMCC 4.3530</strain>
    </source>
</reference>
<dbReference type="GO" id="GO:0016020">
    <property type="term" value="C:membrane"/>
    <property type="evidence" value="ECO:0007669"/>
    <property type="project" value="UniProtKB-SubCell"/>
</dbReference>
<keyword evidence="2 5" id="KW-0812">Transmembrane</keyword>
<organism evidence="6 7">
    <name type="scientific">Saccharopolyspora shandongensis</name>
    <dbReference type="NCBI Taxonomy" id="418495"/>
    <lineage>
        <taxon>Bacteria</taxon>
        <taxon>Bacillati</taxon>
        <taxon>Actinomycetota</taxon>
        <taxon>Actinomycetes</taxon>
        <taxon>Pseudonocardiales</taxon>
        <taxon>Pseudonocardiaceae</taxon>
        <taxon>Saccharopolyspora</taxon>
    </lineage>
</organism>
<dbReference type="OrthoDB" id="4377071at2"/>
<keyword evidence="4 5" id="KW-0472">Membrane</keyword>
<accession>A0A1H2QI51</accession>
<evidence type="ECO:0000256" key="5">
    <source>
        <dbReference type="SAM" id="Phobius"/>
    </source>
</evidence>
<evidence type="ECO:0000256" key="2">
    <source>
        <dbReference type="ARBA" id="ARBA00022692"/>
    </source>
</evidence>
<evidence type="ECO:0000313" key="7">
    <source>
        <dbReference type="Proteomes" id="UP000199529"/>
    </source>
</evidence>
<dbReference type="STRING" id="418495.SAMN05216215_1001110"/>
<proteinExistence type="predicted"/>
<dbReference type="AlphaFoldDB" id="A0A1H2QI51"/>
<dbReference type="EMBL" id="FNOK01000001">
    <property type="protein sequence ID" value="SDW06765.1"/>
    <property type="molecule type" value="Genomic_DNA"/>
</dbReference>
<evidence type="ECO:0000256" key="4">
    <source>
        <dbReference type="ARBA" id="ARBA00023136"/>
    </source>
</evidence>
<evidence type="ECO:0000256" key="1">
    <source>
        <dbReference type="ARBA" id="ARBA00004141"/>
    </source>
</evidence>
<dbReference type="RefSeq" id="WP_093260036.1">
    <property type="nucleotide sequence ID" value="NZ_FNOK01000001.1"/>
</dbReference>
<evidence type="ECO:0000313" key="6">
    <source>
        <dbReference type="EMBL" id="SDW06765.1"/>
    </source>
</evidence>
<comment type="subcellular location">
    <subcellularLocation>
        <location evidence="1">Membrane</location>
        <topology evidence="1">Multi-pass membrane protein</topology>
    </subcellularLocation>
</comment>